<proteinExistence type="predicted"/>
<feature type="domain" description="DNA circulation N-terminal" evidence="2">
    <location>
        <begin position="7"/>
        <end position="90"/>
    </location>
</feature>
<organism evidence="3 4">
    <name type="scientific">Metapseudomonas resinovorans</name>
    <name type="common">Pseudomonas resinovorans</name>
    <dbReference type="NCBI Taxonomy" id="53412"/>
    <lineage>
        <taxon>Bacteria</taxon>
        <taxon>Pseudomonadati</taxon>
        <taxon>Pseudomonadota</taxon>
        <taxon>Gammaproteobacteria</taxon>
        <taxon>Pseudomonadales</taxon>
        <taxon>Pseudomonadaceae</taxon>
        <taxon>Metapseudomonas</taxon>
    </lineage>
</organism>
<sequence>MSWREQLRPASFRGVPFLVDDSQQQLGRRTAVTEYPGRDEPSVEDLGRRAWSDSLSAFVIGDDHLDQAQRLADALNAFGPGELVHPYLGTRLVQVGEVSLRHSNREGGLSTFTIEVKEAGPVQSPGLAINTDSALQQSCDAAEDSMLDDFVSIFAIDSLPQRLVDELAAAFEQCLEIIAPGQDLWARGQNLWAQAQGALGQAGEWVATGQTWKDQVESIGAGFSDPLSFGGGLFYGLRDLFGVFGKTGNSGPYQAPGDSTPAPAPASPPPASTNDPSPEQLLEVLRALPATAETRITPVNLTDTRVEQGRLQGDLLDLVQGATVIAGAQASSLIEYRDRQQADQVREAFLEAIERCQDTASDSVYASLQQVRVDLIADLGARGAGLPSVTRLVPQRTLPALVQAYHLYGDSRRESELVARNQIEHPGFVPALETLEVVR</sequence>
<protein>
    <submittedName>
        <fullName evidence="3">DNA circularization N-terminal domain-containing protein</fullName>
    </submittedName>
</protein>
<feature type="compositionally biased region" description="Pro residues" evidence="1">
    <location>
        <begin position="262"/>
        <end position="271"/>
    </location>
</feature>
<dbReference type="InterPro" id="IPR009826">
    <property type="entry name" value="DNA_circ_N"/>
</dbReference>
<reference evidence="3 4" key="1">
    <citation type="submission" date="2022-07" db="EMBL/GenBank/DDBJ databases">
        <title>Genome Analysis of Selected Gammaproteobacteria from Nigerian Food snails.</title>
        <authorList>
            <person name="Okafor A.C."/>
        </authorList>
    </citation>
    <scope>NUCLEOTIDE SEQUENCE [LARGE SCALE GENOMIC DNA]</scope>
    <source>
        <strain evidence="3 4">Awg 2</strain>
    </source>
</reference>
<gene>
    <name evidence="3" type="ORF">NNO07_10940</name>
</gene>
<evidence type="ECO:0000313" key="3">
    <source>
        <dbReference type="EMBL" id="MDA8483588.1"/>
    </source>
</evidence>
<feature type="region of interest" description="Disordered" evidence="1">
    <location>
        <begin position="251"/>
        <end position="277"/>
    </location>
</feature>
<evidence type="ECO:0000259" key="2">
    <source>
        <dbReference type="Pfam" id="PF07157"/>
    </source>
</evidence>
<dbReference type="RefSeq" id="WP_271470767.1">
    <property type="nucleotide sequence ID" value="NZ_JANEWF010000009.1"/>
</dbReference>
<name>A0ABT4Y416_METRE</name>
<keyword evidence="4" id="KW-1185">Reference proteome</keyword>
<dbReference type="Proteomes" id="UP001211689">
    <property type="component" value="Unassembled WGS sequence"/>
</dbReference>
<accession>A0ABT4Y416</accession>
<comment type="caution">
    <text evidence="3">The sequence shown here is derived from an EMBL/GenBank/DDBJ whole genome shotgun (WGS) entry which is preliminary data.</text>
</comment>
<evidence type="ECO:0000256" key="1">
    <source>
        <dbReference type="SAM" id="MobiDB-lite"/>
    </source>
</evidence>
<dbReference type="Pfam" id="PF07157">
    <property type="entry name" value="DNA_circ_N"/>
    <property type="match status" value="1"/>
</dbReference>
<evidence type="ECO:0000313" key="4">
    <source>
        <dbReference type="Proteomes" id="UP001211689"/>
    </source>
</evidence>
<dbReference type="EMBL" id="JANEWF010000009">
    <property type="protein sequence ID" value="MDA8483588.1"/>
    <property type="molecule type" value="Genomic_DNA"/>
</dbReference>